<dbReference type="InterPro" id="IPR027417">
    <property type="entry name" value="P-loop_NTPase"/>
</dbReference>
<dbReference type="OrthoDB" id="10253254at2759"/>
<evidence type="ECO:0000256" key="10">
    <source>
        <dbReference type="ARBA" id="ARBA00047984"/>
    </source>
</evidence>
<dbReference type="PANTHER" id="PTHR18934">
    <property type="entry name" value="ATP-DEPENDENT RNA HELICASE"/>
    <property type="match status" value="1"/>
</dbReference>
<dbReference type="Pfam" id="PF00270">
    <property type="entry name" value="DEAD"/>
    <property type="match status" value="1"/>
</dbReference>
<reference evidence="15 16" key="1">
    <citation type="submission" date="2017-10" db="EMBL/GenBank/DDBJ databases">
        <title>A novel species of cold-tolerant Malassezia isolated from bats.</title>
        <authorList>
            <person name="Lorch J.M."/>
            <person name="Palmer J.M."/>
            <person name="Vanderwolf K.J."/>
            <person name="Schmidt K.Z."/>
            <person name="Verant M.L."/>
            <person name="Weller T.J."/>
            <person name="Blehert D.S."/>
        </authorList>
    </citation>
    <scope>NUCLEOTIDE SEQUENCE [LARGE SCALE GENOMIC DNA]</scope>
    <source>
        <strain evidence="15 16">NWHC:44797-103</strain>
    </source>
</reference>
<keyword evidence="5" id="KW-0378">Hydrolase</keyword>
<dbReference type="InterPro" id="IPR007502">
    <property type="entry name" value="Helicase-assoc_dom"/>
</dbReference>
<dbReference type="GO" id="GO:0005524">
    <property type="term" value="F:ATP binding"/>
    <property type="evidence" value="ECO:0007669"/>
    <property type="project" value="UniProtKB-KW"/>
</dbReference>
<accession>A0A2N1JCS8</accession>
<dbReference type="InterPro" id="IPR011709">
    <property type="entry name" value="DEAD-box_helicase_OB_fold"/>
</dbReference>
<evidence type="ECO:0000313" key="16">
    <source>
        <dbReference type="Proteomes" id="UP000232875"/>
    </source>
</evidence>
<feature type="region of interest" description="Disordered" evidence="11">
    <location>
        <begin position="383"/>
        <end position="402"/>
    </location>
</feature>
<dbReference type="Pfam" id="PF07717">
    <property type="entry name" value="OB_NTP_bind"/>
    <property type="match status" value="1"/>
</dbReference>
<name>A0A2N1JCS8_9BASI</name>
<dbReference type="Proteomes" id="UP000232875">
    <property type="component" value="Unassembled WGS sequence"/>
</dbReference>
<dbReference type="SUPFAM" id="SSF50249">
    <property type="entry name" value="Nucleic acid-binding proteins"/>
    <property type="match status" value="1"/>
</dbReference>
<evidence type="ECO:0000259" key="12">
    <source>
        <dbReference type="PROSITE" id="PS50126"/>
    </source>
</evidence>
<dbReference type="GO" id="GO:0003724">
    <property type="term" value="F:RNA helicase activity"/>
    <property type="evidence" value="ECO:0007669"/>
    <property type="project" value="UniProtKB-EC"/>
</dbReference>
<dbReference type="Gene3D" id="3.40.50.300">
    <property type="entry name" value="P-loop containing nucleotide triphosphate hydrolases"/>
    <property type="match status" value="2"/>
</dbReference>
<feature type="compositionally biased region" description="Basic and acidic residues" evidence="11">
    <location>
        <begin position="383"/>
        <end position="395"/>
    </location>
</feature>
<dbReference type="EC" id="3.6.4.13" evidence="2"/>
<dbReference type="GO" id="GO:0071013">
    <property type="term" value="C:catalytic step 2 spliceosome"/>
    <property type="evidence" value="ECO:0007669"/>
    <property type="project" value="TreeGrafter"/>
</dbReference>
<evidence type="ECO:0000256" key="8">
    <source>
        <dbReference type="ARBA" id="ARBA00023187"/>
    </source>
</evidence>
<feature type="domain" description="Helicase ATP-binding" evidence="13">
    <location>
        <begin position="466"/>
        <end position="629"/>
    </location>
</feature>
<dbReference type="SMART" id="SM00316">
    <property type="entry name" value="S1"/>
    <property type="match status" value="1"/>
</dbReference>
<evidence type="ECO:0000256" key="7">
    <source>
        <dbReference type="ARBA" id="ARBA00022840"/>
    </source>
</evidence>
<dbReference type="GO" id="GO:0000390">
    <property type="term" value="P:spliceosomal complex disassembly"/>
    <property type="evidence" value="ECO:0007669"/>
    <property type="project" value="TreeGrafter"/>
</dbReference>
<keyword evidence="6" id="KW-0347">Helicase</keyword>
<dbReference type="GO" id="GO:0003723">
    <property type="term" value="F:RNA binding"/>
    <property type="evidence" value="ECO:0007669"/>
    <property type="project" value="TreeGrafter"/>
</dbReference>
<dbReference type="FunFam" id="3.40.50.300:FF:000191">
    <property type="entry name" value="Pre-mRNA-splicing factor ATP-dependent RNA helicase"/>
    <property type="match status" value="1"/>
</dbReference>
<dbReference type="InterPro" id="IPR014001">
    <property type="entry name" value="Helicase_ATP-bd"/>
</dbReference>
<dbReference type="CDD" id="cd21691">
    <property type="entry name" value="GH2-like_DHX8"/>
    <property type="match status" value="1"/>
</dbReference>
<dbReference type="InterPro" id="IPR048333">
    <property type="entry name" value="HA2_WH"/>
</dbReference>
<dbReference type="SMART" id="SM00490">
    <property type="entry name" value="HELICc"/>
    <property type="match status" value="1"/>
</dbReference>
<dbReference type="Gene3D" id="2.40.50.140">
    <property type="entry name" value="Nucleic acid-binding proteins"/>
    <property type="match status" value="1"/>
</dbReference>
<dbReference type="Pfam" id="PF21010">
    <property type="entry name" value="HA2_C"/>
    <property type="match status" value="1"/>
</dbReference>
<evidence type="ECO:0000256" key="5">
    <source>
        <dbReference type="ARBA" id="ARBA00022801"/>
    </source>
</evidence>
<keyword evidence="3" id="KW-0507">mRNA processing</keyword>
<dbReference type="FunFam" id="2.40.50.140:FF:000061">
    <property type="entry name" value="ATP-dependent RNA helicase DHX8"/>
    <property type="match status" value="1"/>
</dbReference>
<dbReference type="CDD" id="cd18791">
    <property type="entry name" value="SF2_C_RHA"/>
    <property type="match status" value="1"/>
</dbReference>
<dbReference type="GO" id="GO:0016787">
    <property type="term" value="F:hydrolase activity"/>
    <property type="evidence" value="ECO:0007669"/>
    <property type="project" value="UniProtKB-KW"/>
</dbReference>
<feature type="domain" description="Helicase C-terminal" evidence="14">
    <location>
        <begin position="647"/>
        <end position="827"/>
    </location>
</feature>
<dbReference type="PROSITE" id="PS51194">
    <property type="entry name" value="HELICASE_CTER"/>
    <property type="match status" value="1"/>
</dbReference>
<evidence type="ECO:0000256" key="6">
    <source>
        <dbReference type="ARBA" id="ARBA00022806"/>
    </source>
</evidence>
<protein>
    <recommendedName>
        <fullName evidence="2">RNA helicase</fullName>
        <ecNumber evidence="2">3.6.4.13</ecNumber>
    </recommendedName>
</protein>
<gene>
    <name evidence="15" type="primary">PRP22</name>
    <name evidence="15" type="ORF">MVES_001610</name>
</gene>
<dbReference type="InterPro" id="IPR012340">
    <property type="entry name" value="NA-bd_OB-fold"/>
</dbReference>
<dbReference type="SUPFAM" id="SSF52540">
    <property type="entry name" value="P-loop containing nucleoside triphosphate hydrolases"/>
    <property type="match status" value="1"/>
</dbReference>
<keyword evidence="4" id="KW-0547">Nucleotide-binding</keyword>
<dbReference type="InterPro" id="IPR049621">
    <property type="entry name" value="S1_DHX8_helicase"/>
</dbReference>
<dbReference type="InterPro" id="IPR001650">
    <property type="entry name" value="Helicase_C-like"/>
</dbReference>
<dbReference type="SMART" id="SM00847">
    <property type="entry name" value="HA2"/>
    <property type="match status" value="1"/>
</dbReference>
<dbReference type="CDD" id="cd05684">
    <property type="entry name" value="S1_DHX8_helicase"/>
    <property type="match status" value="1"/>
</dbReference>
<dbReference type="InterPro" id="IPR003029">
    <property type="entry name" value="S1_domain"/>
</dbReference>
<keyword evidence="8" id="KW-0508">mRNA splicing</keyword>
<dbReference type="InterPro" id="IPR049588">
    <property type="entry name" value="DHX8_GH2-like"/>
</dbReference>
<comment type="catalytic activity">
    <reaction evidence="10">
        <text>ATP + H2O = ADP + phosphate + H(+)</text>
        <dbReference type="Rhea" id="RHEA:13065"/>
        <dbReference type="ChEBI" id="CHEBI:15377"/>
        <dbReference type="ChEBI" id="CHEBI:15378"/>
        <dbReference type="ChEBI" id="CHEBI:30616"/>
        <dbReference type="ChEBI" id="CHEBI:43474"/>
        <dbReference type="ChEBI" id="CHEBI:456216"/>
        <dbReference type="EC" id="3.6.4.13"/>
    </reaction>
</comment>
<keyword evidence="9" id="KW-0539">Nucleus</keyword>
<dbReference type="GO" id="GO:0005684">
    <property type="term" value="C:U2-type spliceosomal complex"/>
    <property type="evidence" value="ECO:0007669"/>
    <property type="project" value="UniProtKB-ARBA"/>
</dbReference>
<dbReference type="FunFam" id="3.40.50.300:FF:000101">
    <property type="entry name" value="Pre-mRNA-splicing factor ATP-dependent RNA helicase"/>
    <property type="match status" value="1"/>
</dbReference>
<keyword evidence="7" id="KW-0067">ATP-binding</keyword>
<organism evidence="15 16">
    <name type="scientific">Malassezia vespertilionis</name>
    <dbReference type="NCBI Taxonomy" id="2020962"/>
    <lineage>
        <taxon>Eukaryota</taxon>
        <taxon>Fungi</taxon>
        <taxon>Dikarya</taxon>
        <taxon>Basidiomycota</taxon>
        <taxon>Ustilaginomycotina</taxon>
        <taxon>Malasseziomycetes</taxon>
        <taxon>Malasseziales</taxon>
        <taxon>Malasseziaceae</taxon>
        <taxon>Malassezia</taxon>
    </lineage>
</organism>
<dbReference type="SMART" id="SM00487">
    <property type="entry name" value="DEXDc"/>
    <property type="match status" value="1"/>
</dbReference>
<evidence type="ECO:0000259" key="13">
    <source>
        <dbReference type="PROSITE" id="PS51192"/>
    </source>
</evidence>
<dbReference type="PROSITE" id="PS50126">
    <property type="entry name" value="S1"/>
    <property type="match status" value="1"/>
</dbReference>
<proteinExistence type="predicted"/>
<evidence type="ECO:0000256" key="2">
    <source>
        <dbReference type="ARBA" id="ARBA00012552"/>
    </source>
</evidence>
<feature type="compositionally biased region" description="Basic and acidic residues" evidence="11">
    <location>
        <begin position="112"/>
        <end position="164"/>
    </location>
</feature>
<dbReference type="GeneID" id="80901218"/>
<evidence type="ECO:0000256" key="4">
    <source>
        <dbReference type="ARBA" id="ARBA00022741"/>
    </source>
</evidence>
<dbReference type="AlphaFoldDB" id="A0A2N1JCS8"/>
<feature type="domain" description="S1 motif" evidence="12">
    <location>
        <begin position="168"/>
        <end position="238"/>
    </location>
</feature>
<comment type="subcellular location">
    <subcellularLocation>
        <location evidence="1">Nucleus</location>
    </subcellularLocation>
</comment>
<evidence type="ECO:0000256" key="3">
    <source>
        <dbReference type="ARBA" id="ARBA00022664"/>
    </source>
</evidence>
<dbReference type="Pfam" id="PF04408">
    <property type="entry name" value="WHD_HA2"/>
    <property type="match status" value="1"/>
</dbReference>
<evidence type="ECO:0000259" key="14">
    <source>
        <dbReference type="PROSITE" id="PS51194"/>
    </source>
</evidence>
<dbReference type="STRING" id="2020962.A0A2N1JCS8"/>
<dbReference type="PANTHER" id="PTHR18934:SF85">
    <property type="entry name" value="ATP-DEPENDENT RNA HELICASE DHX8"/>
    <property type="match status" value="1"/>
</dbReference>
<dbReference type="InterPro" id="IPR011545">
    <property type="entry name" value="DEAD/DEAH_box_helicase_dom"/>
</dbReference>
<dbReference type="Pfam" id="PF00271">
    <property type="entry name" value="Helicase_C"/>
    <property type="match status" value="1"/>
</dbReference>
<dbReference type="RefSeq" id="XP_056062527.1">
    <property type="nucleotide sequence ID" value="XM_056206552.1"/>
</dbReference>
<keyword evidence="16" id="KW-1185">Reference proteome</keyword>
<dbReference type="EMBL" id="KZ454989">
    <property type="protein sequence ID" value="PKI84358.1"/>
    <property type="molecule type" value="Genomic_DNA"/>
</dbReference>
<dbReference type="Pfam" id="PF00575">
    <property type="entry name" value="S1"/>
    <property type="match status" value="1"/>
</dbReference>
<evidence type="ECO:0000313" key="15">
    <source>
        <dbReference type="EMBL" id="PKI84358.1"/>
    </source>
</evidence>
<dbReference type="Gene3D" id="1.20.120.1080">
    <property type="match status" value="1"/>
</dbReference>
<evidence type="ECO:0000256" key="11">
    <source>
        <dbReference type="SAM" id="MobiDB-lite"/>
    </source>
</evidence>
<evidence type="ECO:0000256" key="1">
    <source>
        <dbReference type="ARBA" id="ARBA00004123"/>
    </source>
</evidence>
<feature type="region of interest" description="Disordered" evidence="11">
    <location>
        <begin position="104"/>
        <end position="165"/>
    </location>
</feature>
<evidence type="ECO:0000256" key="9">
    <source>
        <dbReference type="ARBA" id="ARBA00023242"/>
    </source>
</evidence>
<sequence length="1121" mass="125892">MDAPLYRLEYLSLVGKIATEVENHVGINDRVLAEFIISLHDQSPSLKNFQSKLDEAGAEFGAAFVENLDRLIRTLHPKHKEHKEHDAQLQRMPGLAIRDRDWADASDYQDTPQEREAARRAARRRLDDDVDDMDSKVPCRPRRDSVSPRGRDREPPAHLQRDEQPIVGKVYRGRVSGVKDFGAFVTLDGVVGRQDGLVHVSAMRAGRVEHPSDIVSRGDQVSVKVVSVNGNRIALAMKDVDQVTGRDYAPQRSAQALTGANSAPLGVVEKDAPAQRRPKRLTSPERWELMQLIASGVAKASDYPELMDQELSTPATRAKGNDPDEEVEIEVHEKEAPFLKGQTAASLELSPVRVVKAPDGSMNRAAQAGASLAKERRELRQQELNEQADAEKRDTSTGWLDPMAQQGDRQFAQDLRGNTLGRRAQEQSEWKKQAFNKKTTFGKISTLSIQEQRKSLPIYKLRAQLIQAVRENQVLIVVGETGSGKTTQLTQYLAEEGFADRGKIGCTQPRRVAAMSVAKRVAEEVGSRVGQEIGYTVRFDDCTSAETRIKYMTDGMLQRECLVDRDVSAYTVIMLDEAHERTIATDVLFGLLKKALQRRPDLKLIVTSATLDAEKFSTYFFGCPIFTIPGRTFPVEIMYTKEPEPDYLDASLITVMQIHLSEPPGDILVFLTGQEEIDTSCEILYERMRALGPSVPELIILPVYSALPSEMQTRIFEPAPPGARKVVLATNIAETSVTIDGVFYVVDPGFVKQNAYDARLGMDSLVVTPISQAQARQRAGRAGRTGPGKCYRLYTEAAFRNEMLPNPIPDIQRQNLSSTILMLKAMGINDLLHFDFMDPPPAQTMLTALESLYALSALDDEGLLTRLGRKMADFPMDPPMAKMLITSVDLGCSEEVLSIAAMLSIQNVFYRPKDKQAQADAKRAKFFQPEGDHLTLLTVYNAWVSNNFSMPWCVDNFIQGRALRRAQDVRKQLLGIMDRYHHDIISCGRNYNRIRRAICAGYFRNAAKKDPHEGYRSLAEGGGNVYLHPSSSLFNRPSEYVVYHEVVMTTKEYMREVTAIEPKWLLEVAPRFFRSADSANISKRKRQEKIKPLFNKYATDPDEWRISKQRAKAIWTNDQKF</sequence>
<dbReference type="PROSITE" id="PS51192">
    <property type="entry name" value="HELICASE_ATP_BIND_1"/>
    <property type="match status" value="1"/>
</dbReference>
<dbReference type="FunFam" id="1.20.120.1080:FF:000001">
    <property type="entry name" value="Pre-mRNA-splicing factor ATP-dependent RNA helicase"/>
    <property type="match status" value="1"/>
</dbReference>